<proteinExistence type="inferred from homology"/>
<dbReference type="InterPro" id="IPR050166">
    <property type="entry name" value="ABC_transporter_ATP-bind"/>
</dbReference>
<dbReference type="RefSeq" id="WP_020335949.1">
    <property type="nucleotide sequence ID" value="NZ_ATFJ01000038.1"/>
</dbReference>
<evidence type="ECO:0000256" key="3">
    <source>
        <dbReference type="ARBA" id="ARBA00022741"/>
    </source>
</evidence>
<keyword evidence="7" id="KW-1185">Reference proteome</keyword>
<dbReference type="InterPro" id="IPR027417">
    <property type="entry name" value="P-loop_NTPase"/>
</dbReference>
<gene>
    <name evidence="6" type="ORF">BA890_02600</name>
</gene>
<sequence>MQPFVSFKNIGHTYHSDKHSVTVLNDVNFNVNKHEFVAIVGPSGCGKSTLLRLLSGLILPTQGEISVFGQPVTEPREDIGIVFQKPTLLPWRNILDNVLFPLKHKFNYVSQKEKQHAEVLLDTVGLAGFENSMPNQLSGGMQQRVGIARALLLNPDILIMDEPFSALDALTREEMGFELQKIWMEKPKTVLFITHSISEAVLLADKVLVMGPRPSMVLEEINIDLHRPRDIHTLQDPTFGSYTNKIREYFYRSEKKNEADSKDTGNVEPIRRTVA</sequence>
<dbReference type="PROSITE" id="PS50893">
    <property type="entry name" value="ABC_TRANSPORTER_2"/>
    <property type="match status" value="1"/>
</dbReference>
<dbReference type="SMART" id="SM00382">
    <property type="entry name" value="AAA"/>
    <property type="match status" value="1"/>
</dbReference>
<dbReference type="Pfam" id="PF00005">
    <property type="entry name" value="ABC_tran"/>
    <property type="match status" value="1"/>
</dbReference>
<dbReference type="InterPro" id="IPR003593">
    <property type="entry name" value="AAA+_ATPase"/>
</dbReference>
<evidence type="ECO:0000313" key="6">
    <source>
        <dbReference type="EMBL" id="ANQ11723.1"/>
    </source>
</evidence>
<dbReference type="PANTHER" id="PTHR42788">
    <property type="entry name" value="TAURINE IMPORT ATP-BINDING PROTEIN-RELATED"/>
    <property type="match status" value="1"/>
</dbReference>
<dbReference type="EMBL" id="CP016345">
    <property type="protein sequence ID" value="ANQ11723.1"/>
    <property type="molecule type" value="Genomic_DNA"/>
</dbReference>
<dbReference type="InterPro" id="IPR003439">
    <property type="entry name" value="ABC_transporter-like_ATP-bd"/>
</dbReference>
<keyword evidence="2" id="KW-0813">Transport</keyword>
<evidence type="ECO:0000313" key="7">
    <source>
        <dbReference type="Proteomes" id="UP000092741"/>
    </source>
</evidence>
<dbReference type="GO" id="GO:0016887">
    <property type="term" value="F:ATP hydrolysis activity"/>
    <property type="evidence" value="ECO:0007669"/>
    <property type="project" value="InterPro"/>
</dbReference>
<evidence type="ECO:0000259" key="5">
    <source>
        <dbReference type="PROSITE" id="PS50893"/>
    </source>
</evidence>
<evidence type="ECO:0000256" key="2">
    <source>
        <dbReference type="ARBA" id="ARBA00022448"/>
    </source>
</evidence>
<protein>
    <submittedName>
        <fullName evidence="6">ABC transporter</fullName>
    </submittedName>
</protein>
<dbReference type="GeneID" id="70913280"/>
<organism evidence="6 7">
    <name type="scientific">Vibrio natriegens NBRC 15636 = ATCC 14048 = DSM 759</name>
    <dbReference type="NCBI Taxonomy" id="1219067"/>
    <lineage>
        <taxon>Bacteria</taxon>
        <taxon>Pseudomonadati</taxon>
        <taxon>Pseudomonadota</taxon>
        <taxon>Gammaproteobacteria</taxon>
        <taxon>Vibrionales</taxon>
        <taxon>Vibrionaceae</taxon>
        <taxon>Vibrio</taxon>
    </lineage>
</organism>
<dbReference type="AlphaFoldDB" id="A0AAN1CV38"/>
<reference evidence="6 7" key="1">
    <citation type="submission" date="2016-07" db="EMBL/GenBank/DDBJ databases">
        <title>Developing Vibrio natriegens as a novel, fast-growing host for biotechnology.</title>
        <authorList>
            <person name="Weinstock M.T."/>
            <person name="Hesek E.D."/>
            <person name="Wilson C.M."/>
            <person name="Gibson D.G."/>
        </authorList>
    </citation>
    <scope>NUCLEOTIDE SEQUENCE [LARGE SCALE GENOMIC DNA]</scope>
    <source>
        <strain evidence="6 7">ATCC 14048</strain>
    </source>
</reference>
<evidence type="ECO:0000256" key="4">
    <source>
        <dbReference type="ARBA" id="ARBA00022840"/>
    </source>
</evidence>
<dbReference type="Gene3D" id="3.40.50.300">
    <property type="entry name" value="P-loop containing nucleotide triphosphate hydrolases"/>
    <property type="match status" value="1"/>
</dbReference>
<keyword evidence="3" id="KW-0547">Nucleotide-binding</keyword>
<dbReference type="Proteomes" id="UP000092741">
    <property type="component" value="Chromosome 1"/>
</dbReference>
<keyword evidence="4" id="KW-0067">ATP-binding</keyword>
<dbReference type="PROSITE" id="PS00211">
    <property type="entry name" value="ABC_TRANSPORTER_1"/>
    <property type="match status" value="1"/>
</dbReference>
<feature type="domain" description="ABC transporter" evidence="5">
    <location>
        <begin position="5"/>
        <end position="237"/>
    </location>
</feature>
<dbReference type="PANTHER" id="PTHR42788:SF13">
    <property type="entry name" value="ALIPHATIC SULFONATES IMPORT ATP-BINDING PROTEIN SSUB"/>
    <property type="match status" value="1"/>
</dbReference>
<evidence type="ECO:0000256" key="1">
    <source>
        <dbReference type="ARBA" id="ARBA00005417"/>
    </source>
</evidence>
<dbReference type="KEGG" id="vna:PN96_10735"/>
<accession>A0AAN1CV38</accession>
<name>A0AAN1CV38_VIBNA</name>
<comment type="similarity">
    <text evidence="1">Belongs to the ABC transporter superfamily.</text>
</comment>
<dbReference type="SUPFAM" id="SSF52540">
    <property type="entry name" value="P-loop containing nucleoside triphosphate hydrolases"/>
    <property type="match status" value="1"/>
</dbReference>
<dbReference type="InterPro" id="IPR017871">
    <property type="entry name" value="ABC_transporter-like_CS"/>
</dbReference>
<dbReference type="GO" id="GO:0005524">
    <property type="term" value="F:ATP binding"/>
    <property type="evidence" value="ECO:0007669"/>
    <property type="project" value="UniProtKB-KW"/>
</dbReference>
<dbReference type="CDD" id="cd03293">
    <property type="entry name" value="ABC_NrtD_SsuB_transporters"/>
    <property type="match status" value="1"/>
</dbReference>